<sequence length="113" mass="13395">MAKIDLQNRISRYSINSLRDKDIDSDDLDQQLKRYKVDRYFDDSKKRKELARWACYLVSIYLFLIFLILMLNNYVFNLSDVVLSVLLGTTTLNVLGLMYIVLHVFFDTKEKIS</sequence>
<proteinExistence type="predicted"/>
<gene>
    <name evidence="2" type="ORF">SAMN05421544_1411</name>
</gene>
<dbReference type="Proteomes" id="UP000198517">
    <property type="component" value="Unassembled WGS sequence"/>
</dbReference>
<organism evidence="2 3">
    <name type="scientific">Riemerella columbipharyngis</name>
    <dbReference type="NCBI Taxonomy" id="1071918"/>
    <lineage>
        <taxon>Bacteria</taxon>
        <taxon>Pseudomonadati</taxon>
        <taxon>Bacteroidota</taxon>
        <taxon>Flavobacteriia</taxon>
        <taxon>Flavobacteriales</taxon>
        <taxon>Weeksellaceae</taxon>
        <taxon>Riemerella</taxon>
    </lineage>
</organism>
<keyword evidence="1" id="KW-1133">Transmembrane helix</keyword>
<feature type="transmembrane region" description="Helical" evidence="1">
    <location>
        <begin position="81"/>
        <end position="106"/>
    </location>
</feature>
<evidence type="ECO:0000313" key="3">
    <source>
        <dbReference type="Proteomes" id="UP000198517"/>
    </source>
</evidence>
<keyword evidence="1" id="KW-0472">Membrane</keyword>
<keyword evidence="3" id="KW-1185">Reference proteome</keyword>
<accession>A0A1G7G3C0</accession>
<name>A0A1G7G3C0_9FLAO</name>
<evidence type="ECO:0000313" key="2">
    <source>
        <dbReference type="EMBL" id="SDE82656.1"/>
    </source>
</evidence>
<keyword evidence="1" id="KW-0812">Transmembrane</keyword>
<evidence type="ECO:0000256" key="1">
    <source>
        <dbReference type="SAM" id="Phobius"/>
    </source>
</evidence>
<dbReference type="RefSeq" id="WP_092738149.1">
    <property type="nucleotide sequence ID" value="NZ_FNAS01000041.1"/>
</dbReference>
<feature type="transmembrane region" description="Helical" evidence="1">
    <location>
        <begin position="53"/>
        <end position="75"/>
    </location>
</feature>
<reference evidence="2 3" key="1">
    <citation type="submission" date="2016-10" db="EMBL/GenBank/DDBJ databases">
        <authorList>
            <person name="de Groot N.N."/>
        </authorList>
    </citation>
    <scope>NUCLEOTIDE SEQUENCE [LARGE SCALE GENOMIC DNA]</scope>
    <source>
        <strain evidence="2 3">DSM 24015</strain>
    </source>
</reference>
<dbReference type="EMBL" id="FNAS01000041">
    <property type="protein sequence ID" value="SDE82656.1"/>
    <property type="molecule type" value="Genomic_DNA"/>
</dbReference>
<dbReference type="AlphaFoldDB" id="A0A1G7G3C0"/>
<protein>
    <submittedName>
        <fullName evidence="2">Uncharacterized protein</fullName>
    </submittedName>
</protein>